<gene>
    <name evidence="1" type="ORF">CEXT_802971</name>
</gene>
<dbReference type="Proteomes" id="UP001054945">
    <property type="component" value="Unassembled WGS sequence"/>
</dbReference>
<proteinExistence type="predicted"/>
<sequence>MSLLAAEGVRGTCDGHVQMTVRANLTLLFQKRLSQSGIEFEIISACETQCSAPLRNVKYTSMNNKCGRTPHRMSLPAAEAVSGGGALLWSICDGHVQMTAGVLVLT</sequence>
<keyword evidence="2" id="KW-1185">Reference proteome</keyword>
<dbReference type="EMBL" id="BPLR01019541">
    <property type="protein sequence ID" value="GIX69006.1"/>
    <property type="molecule type" value="Genomic_DNA"/>
</dbReference>
<dbReference type="AlphaFoldDB" id="A0AAV4MAA2"/>
<comment type="caution">
    <text evidence="1">The sequence shown here is derived from an EMBL/GenBank/DDBJ whole genome shotgun (WGS) entry which is preliminary data.</text>
</comment>
<organism evidence="1 2">
    <name type="scientific">Caerostris extrusa</name>
    <name type="common">Bark spider</name>
    <name type="synonym">Caerostris bankana</name>
    <dbReference type="NCBI Taxonomy" id="172846"/>
    <lineage>
        <taxon>Eukaryota</taxon>
        <taxon>Metazoa</taxon>
        <taxon>Ecdysozoa</taxon>
        <taxon>Arthropoda</taxon>
        <taxon>Chelicerata</taxon>
        <taxon>Arachnida</taxon>
        <taxon>Araneae</taxon>
        <taxon>Araneomorphae</taxon>
        <taxon>Entelegynae</taxon>
        <taxon>Araneoidea</taxon>
        <taxon>Araneidae</taxon>
        <taxon>Caerostris</taxon>
    </lineage>
</organism>
<protein>
    <submittedName>
        <fullName evidence="1">Uncharacterized protein</fullName>
    </submittedName>
</protein>
<reference evidence="1 2" key="1">
    <citation type="submission" date="2021-06" db="EMBL/GenBank/DDBJ databases">
        <title>Caerostris extrusa draft genome.</title>
        <authorList>
            <person name="Kono N."/>
            <person name="Arakawa K."/>
        </authorList>
    </citation>
    <scope>NUCLEOTIDE SEQUENCE [LARGE SCALE GENOMIC DNA]</scope>
</reference>
<evidence type="ECO:0000313" key="1">
    <source>
        <dbReference type="EMBL" id="GIX69006.1"/>
    </source>
</evidence>
<evidence type="ECO:0000313" key="2">
    <source>
        <dbReference type="Proteomes" id="UP001054945"/>
    </source>
</evidence>
<name>A0AAV4MAA2_CAEEX</name>
<accession>A0AAV4MAA2</accession>